<evidence type="ECO:0000313" key="3">
    <source>
        <dbReference type="RefSeq" id="XP_034277471.1"/>
    </source>
</evidence>
<keyword evidence="1" id="KW-0472">Membrane</keyword>
<keyword evidence="1" id="KW-0812">Transmembrane</keyword>
<evidence type="ECO:0000256" key="1">
    <source>
        <dbReference type="SAM" id="Phobius"/>
    </source>
</evidence>
<dbReference type="InParanoid" id="A0A6P9CDS3"/>
<dbReference type="Proteomes" id="UP001652622">
    <property type="component" value="Unplaced"/>
</dbReference>
<protein>
    <submittedName>
        <fullName evidence="3">Uncharacterized protein LOC117667955</fullName>
    </submittedName>
</protein>
<accession>A0A6P9CDS3</accession>
<dbReference type="OMA" id="IANRGRC"/>
<reference evidence="3" key="1">
    <citation type="submission" date="2025-08" db="UniProtKB">
        <authorList>
            <consortium name="RefSeq"/>
        </authorList>
    </citation>
    <scope>IDENTIFICATION</scope>
    <source>
        <tissue evidence="3">Blood</tissue>
    </source>
</reference>
<gene>
    <name evidence="3" type="primary">LOC117667955</name>
</gene>
<proteinExistence type="predicted"/>
<organism evidence="2 3">
    <name type="scientific">Pantherophis guttatus</name>
    <name type="common">Corn snake</name>
    <name type="synonym">Elaphe guttata</name>
    <dbReference type="NCBI Taxonomy" id="94885"/>
    <lineage>
        <taxon>Eukaryota</taxon>
        <taxon>Metazoa</taxon>
        <taxon>Chordata</taxon>
        <taxon>Craniata</taxon>
        <taxon>Vertebrata</taxon>
        <taxon>Euteleostomi</taxon>
        <taxon>Lepidosauria</taxon>
        <taxon>Squamata</taxon>
        <taxon>Bifurcata</taxon>
        <taxon>Unidentata</taxon>
        <taxon>Episquamata</taxon>
        <taxon>Toxicofera</taxon>
        <taxon>Serpentes</taxon>
        <taxon>Colubroidea</taxon>
        <taxon>Colubridae</taxon>
        <taxon>Colubrinae</taxon>
        <taxon>Pantherophis</taxon>
    </lineage>
</organism>
<dbReference type="RefSeq" id="XP_034277471.1">
    <property type="nucleotide sequence ID" value="XM_034421580.2"/>
</dbReference>
<keyword evidence="2" id="KW-1185">Reference proteome</keyword>
<sequence>MVVGMWTFSSPPQEGKRLGISALILILGGLWGRWITEVGAGPMGEKLSASSMCPIIHQYIPRDSKAFIPIPRSNSYAVLCRVNLTSSQCEWVLIANRGRCYYFNLGLKEHLVLHQMGLIVMHMKKELEGEYQVLSGINRTCQGRVLMTYVGPLFLYRIFLLIPGIMFLVGLGMLWDWLIKARSRMGASEEEQTANQLIQHVIPPPLDTTARL</sequence>
<dbReference type="KEGG" id="pgut:117667955"/>
<dbReference type="AlphaFoldDB" id="A0A6P9CDS3"/>
<dbReference type="GeneID" id="117667955"/>
<name>A0A6P9CDS3_PANGU</name>
<keyword evidence="1" id="KW-1133">Transmembrane helix</keyword>
<feature type="transmembrane region" description="Helical" evidence="1">
    <location>
        <begin position="154"/>
        <end position="175"/>
    </location>
</feature>
<evidence type="ECO:0000313" key="2">
    <source>
        <dbReference type="Proteomes" id="UP001652622"/>
    </source>
</evidence>